<protein>
    <recommendedName>
        <fullName evidence="2">Xylanolytic transcriptional activator regulatory domain-containing protein</fullName>
    </recommendedName>
</protein>
<evidence type="ECO:0000259" key="2">
    <source>
        <dbReference type="SMART" id="SM00906"/>
    </source>
</evidence>
<dbReference type="GO" id="GO:0003677">
    <property type="term" value="F:DNA binding"/>
    <property type="evidence" value="ECO:0007669"/>
    <property type="project" value="InterPro"/>
</dbReference>
<feature type="non-terminal residue" evidence="3">
    <location>
        <position position="1"/>
    </location>
</feature>
<dbReference type="SMART" id="SM00906">
    <property type="entry name" value="Fungal_trans"/>
    <property type="match status" value="1"/>
</dbReference>
<sequence length="438" mass="48891">GFLGPTSMWSFFRRAVALAEKRQPLSQLTSPDIFGVDGDAFRLRWVPQPPEAVPDLENLPPVDYALCLFHTVKFHLGQFAQIIDEPTFLARLEAFDGKALEVAQTQRLWLTEYLLILAFGEAFTAQAGPALVPPGSNFAERALAVLPDFAQLHEEGLESIEVLALVALYFHSIDMRSSAYQYIGHALRLCYIEGIHREMSEQVFGPHLVQRCRTLWWNVYILDRRLSAQLGAPSSIRDEEITMGLPLTESGGSSTAVTLSLSVKLSRLLATIMTGKLADHDEIMLTRKQSTTPSRMMSSITLMYHHCILHATRPLVMCLFKAFVEPGKPDHGRDLSISPPIASLLKSAVSSALATLKLLTSLEKQRPIESFLPFDLEYAFASALSLCIIRTVLPHFVPDQSWFQKAVSLLDKMISQGGIVARLRKNELQRLEQLLIPL</sequence>
<dbReference type="CDD" id="cd12148">
    <property type="entry name" value="fungal_TF_MHR"/>
    <property type="match status" value="1"/>
</dbReference>
<gene>
    <name evidence="3" type="ORF">NECHADRAFT_23096</name>
</gene>
<dbReference type="Proteomes" id="UP000005206">
    <property type="component" value="Chromosome 1"/>
</dbReference>
<dbReference type="PANTHER" id="PTHR46910:SF32">
    <property type="entry name" value="TRANSCRIPTION FACTOR DOMAIN-CONTAINING PROTEIN-RELATED"/>
    <property type="match status" value="1"/>
</dbReference>
<evidence type="ECO:0000256" key="1">
    <source>
        <dbReference type="ARBA" id="ARBA00023242"/>
    </source>
</evidence>
<dbReference type="eggNOG" id="ENOG502QSZK">
    <property type="taxonomic scope" value="Eukaryota"/>
</dbReference>
<keyword evidence="4" id="KW-1185">Reference proteome</keyword>
<organism evidence="3 4">
    <name type="scientific">Fusarium vanettenii (strain ATCC MYA-4622 / CBS 123669 / FGSC 9596 / NRRL 45880 / 77-13-4)</name>
    <name type="common">Fusarium solani subsp. pisi</name>
    <dbReference type="NCBI Taxonomy" id="660122"/>
    <lineage>
        <taxon>Eukaryota</taxon>
        <taxon>Fungi</taxon>
        <taxon>Dikarya</taxon>
        <taxon>Ascomycota</taxon>
        <taxon>Pezizomycotina</taxon>
        <taxon>Sordariomycetes</taxon>
        <taxon>Hypocreomycetidae</taxon>
        <taxon>Hypocreales</taxon>
        <taxon>Nectriaceae</taxon>
        <taxon>Fusarium</taxon>
        <taxon>Fusarium solani species complex</taxon>
        <taxon>Fusarium vanettenii</taxon>
    </lineage>
</organism>
<dbReference type="GeneID" id="9676668"/>
<reference evidence="3 4" key="1">
    <citation type="journal article" date="2009" name="PLoS Genet.">
        <title>The genome of Nectria haematococca: contribution of supernumerary chromosomes to gene expansion.</title>
        <authorList>
            <person name="Coleman J.J."/>
            <person name="Rounsley S.D."/>
            <person name="Rodriguez-Carres M."/>
            <person name="Kuo A."/>
            <person name="Wasmann C.C."/>
            <person name="Grimwood J."/>
            <person name="Schmutz J."/>
            <person name="Taga M."/>
            <person name="White G.J."/>
            <person name="Zhou S."/>
            <person name="Schwartz D.C."/>
            <person name="Freitag M."/>
            <person name="Ma L.J."/>
            <person name="Danchin E.G."/>
            <person name="Henrissat B."/>
            <person name="Coutinho P.M."/>
            <person name="Nelson D.R."/>
            <person name="Straney D."/>
            <person name="Napoli C.A."/>
            <person name="Barker B.M."/>
            <person name="Gribskov M."/>
            <person name="Rep M."/>
            <person name="Kroken S."/>
            <person name="Molnar I."/>
            <person name="Rensing C."/>
            <person name="Kennell J.C."/>
            <person name="Zamora J."/>
            <person name="Farman M.L."/>
            <person name="Selker E.U."/>
            <person name="Salamov A."/>
            <person name="Shapiro H."/>
            <person name="Pangilinan J."/>
            <person name="Lindquist E."/>
            <person name="Lamers C."/>
            <person name="Grigoriev I.V."/>
            <person name="Geiser D.M."/>
            <person name="Covert S.F."/>
            <person name="Temporini E."/>
            <person name="Vanetten H.D."/>
        </authorList>
    </citation>
    <scope>NUCLEOTIDE SEQUENCE [LARGE SCALE GENOMIC DNA]</scope>
    <source>
        <strain evidence="4">ATCC MYA-4622 / CBS 123669 / FGSC 9596 / NRRL 45880 / 77-13-4</strain>
    </source>
</reference>
<dbReference type="PANTHER" id="PTHR46910">
    <property type="entry name" value="TRANSCRIPTION FACTOR PDR1"/>
    <property type="match status" value="1"/>
</dbReference>
<dbReference type="AlphaFoldDB" id="C7YJT9"/>
<proteinExistence type="predicted"/>
<feature type="non-terminal residue" evidence="3">
    <location>
        <position position="438"/>
    </location>
</feature>
<keyword evidence="1" id="KW-0539">Nucleus</keyword>
<dbReference type="GO" id="GO:0008270">
    <property type="term" value="F:zinc ion binding"/>
    <property type="evidence" value="ECO:0007669"/>
    <property type="project" value="InterPro"/>
</dbReference>
<dbReference type="KEGG" id="nhe:NECHADRAFT_23096"/>
<name>C7YJT9_FUSV7</name>
<dbReference type="EMBL" id="GG698896">
    <property type="protein sequence ID" value="EEU48333.1"/>
    <property type="molecule type" value="Genomic_DNA"/>
</dbReference>
<dbReference type="RefSeq" id="XP_003054046.1">
    <property type="nucleotide sequence ID" value="XM_003054000.1"/>
</dbReference>
<evidence type="ECO:0000313" key="3">
    <source>
        <dbReference type="EMBL" id="EEU48333.1"/>
    </source>
</evidence>
<evidence type="ECO:0000313" key="4">
    <source>
        <dbReference type="Proteomes" id="UP000005206"/>
    </source>
</evidence>
<dbReference type="VEuPathDB" id="FungiDB:NECHADRAFT_23096"/>
<dbReference type="GO" id="GO:0006351">
    <property type="term" value="P:DNA-templated transcription"/>
    <property type="evidence" value="ECO:0007669"/>
    <property type="project" value="InterPro"/>
</dbReference>
<dbReference type="HOGENOM" id="CLU_006926_3_2_1"/>
<accession>C7YJT9</accession>
<dbReference type="GO" id="GO:0003700">
    <property type="term" value="F:DNA-binding transcription factor activity"/>
    <property type="evidence" value="ECO:0007669"/>
    <property type="project" value="InterPro"/>
</dbReference>
<dbReference type="InParanoid" id="C7YJT9"/>
<feature type="domain" description="Xylanolytic transcriptional activator regulatory" evidence="2">
    <location>
        <begin position="179"/>
        <end position="252"/>
    </location>
</feature>
<dbReference type="InterPro" id="IPR050987">
    <property type="entry name" value="AtrR-like"/>
</dbReference>
<dbReference type="OMA" id="ITGLWQD"/>
<dbReference type="OrthoDB" id="3266505at2759"/>
<dbReference type="InterPro" id="IPR007219">
    <property type="entry name" value="XnlR_reg_dom"/>
</dbReference>
<dbReference type="Pfam" id="PF04082">
    <property type="entry name" value="Fungal_trans"/>
    <property type="match status" value="1"/>
</dbReference>